<evidence type="ECO:0000256" key="3">
    <source>
        <dbReference type="ARBA" id="ARBA00023163"/>
    </source>
</evidence>
<dbReference type="PANTHER" id="PTHR30514:SF20">
    <property type="entry name" value="TRANSCRIPTIONAL REGULATOR"/>
    <property type="match status" value="1"/>
</dbReference>
<keyword evidence="2" id="KW-0238">DNA-binding</keyword>
<reference evidence="7" key="1">
    <citation type="journal article" date="2019" name="Int. J. Syst. Evol. Microbiol.">
        <title>The Global Catalogue of Microorganisms (GCM) 10K type strain sequencing project: providing services to taxonomists for standard genome sequencing and annotation.</title>
        <authorList>
            <consortium name="The Broad Institute Genomics Platform"/>
            <consortium name="The Broad Institute Genome Sequencing Center for Infectious Disease"/>
            <person name="Wu L."/>
            <person name="Ma J."/>
        </authorList>
    </citation>
    <scope>NUCLEOTIDE SEQUENCE [LARGE SCALE GENOMIC DNA]</scope>
    <source>
        <strain evidence="7">KACC 12822</strain>
    </source>
</reference>
<dbReference type="EMBL" id="JBHSMM010000001">
    <property type="protein sequence ID" value="MFC5438926.1"/>
    <property type="molecule type" value="Genomic_DNA"/>
</dbReference>
<dbReference type="PROSITE" id="PS51464">
    <property type="entry name" value="SIS"/>
    <property type="match status" value="1"/>
</dbReference>
<comment type="caution">
    <text evidence="6">The sequence shown here is derived from an EMBL/GenBank/DDBJ whole genome shotgun (WGS) entry which is preliminary data.</text>
</comment>
<evidence type="ECO:0000313" key="6">
    <source>
        <dbReference type="EMBL" id="MFC5438926.1"/>
    </source>
</evidence>
<dbReference type="InterPro" id="IPR009057">
    <property type="entry name" value="Homeodomain-like_sf"/>
</dbReference>
<protein>
    <submittedName>
        <fullName evidence="6">MurR/RpiR family transcriptional regulator</fullName>
    </submittedName>
</protein>
<dbReference type="Pfam" id="PF01418">
    <property type="entry name" value="HTH_6"/>
    <property type="match status" value="1"/>
</dbReference>
<dbReference type="RefSeq" id="WP_377338192.1">
    <property type="nucleotide sequence ID" value="NZ_JALBWS010000015.1"/>
</dbReference>
<sequence>MVEVDVPPTSADELRAAILERYEGLSKRLQQIARYVLDEPNAVALETLAVLAERCGVQPSAIVRFAKSFGFEGATQMQRLFRDGLLSGNASLGYGERVRQFSQSVDSKLVGDPAQVLAEFTQGNVLALQNLGDAIGKKNLAAAVKLICEAETIYVAGFRRAFPVAAYLAYSLHQVDKKTVFIDSIGGMTRQQVHAISKRDLLIAVSYHPYAEEAVQLIEAATAQRCRVLSISDSLVSPVAQPATVVLQVREAEIRKFRSLSASMCLAQALVISFAFATSTQTRNASTLGGNIRSKK</sequence>
<dbReference type="InterPro" id="IPR047640">
    <property type="entry name" value="RpiR-like"/>
</dbReference>
<dbReference type="Gene3D" id="3.40.50.10490">
    <property type="entry name" value="Glucose-6-phosphate isomerase like protein, domain 1"/>
    <property type="match status" value="1"/>
</dbReference>
<evidence type="ECO:0000256" key="1">
    <source>
        <dbReference type="ARBA" id="ARBA00023015"/>
    </source>
</evidence>
<keyword evidence="1" id="KW-0805">Transcription regulation</keyword>
<organism evidence="6 7">
    <name type="scientific">Rhodanobacter ginsenosidimutans</name>
    <dbReference type="NCBI Taxonomy" id="490571"/>
    <lineage>
        <taxon>Bacteria</taxon>
        <taxon>Pseudomonadati</taxon>
        <taxon>Pseudomonadota</taxon>
        <taxon>Gammaproteobacteria</taxon>
        <taxon>Lysobacterales</taxon>
        <taxon>Rhodanobacteraceae</taxon>
        <taxon>Rhodanobacter</taxon>
    </lineage>
</organism>
<keyword evidence="3" id="KW-0804">Transcription</keyword>
<evidence type="ECO:0000259" key="5">
    <source>
        <dbReference type="PROSITE" id="PS51464"/>
    </source>
</evidence>
<dbReference type="InterPro" id="IPR046348">
    <property type="entry name" value="SIS_dom_sf"/>
</dbReference>
<feature type="domain" description="HTH rpiR-type" evidence="4">
    <location>
        <begin position="12"/>
        <end position="88"/>
    </location>
</feature>
<proteinExistence type="predicted"/>
<dbReference type="Proteomes" id="UP001596018">
    <property type="component" value="Unassembled WGS sequence"/>
</dbReference>
<dbReference type="Gene3D" id="1.10.10.10">
    <property type="entry name" value="Winged helix-like DNA-binding domain superfamily/Winged helix DNA-binding domain"/>
    <property type="match status" value="1"/>
</dbReference>
<gene>
    <name evidence="6" type="ORF">ACFPK0_02730</name>
</gene>
<dbReference type="SUPFAM" id="SSF53697">
    <property type="entry name" value="SIS domain"/>
    <property type="match status" value="1"/>
</dbReference>
<dbReference type="InterPro" id="IPR036388">
    <property type="entry name" value="WH-like_DNA-bd_sf"/>
</dbReference>
<name>A0ABW0JTA9_9GAMM</name>
<evidence type="ECO:0000313" key="7">
    <source>
        <dbReference type="Proteomes" id="UP001596018"/>
    </source>
</evidence>
<dbReference type="PROSITE" id="PS51071">
    <property type="entry name" value="HTH_RPIR"/>
    <property type="match status" value="1"/>
</dbReference>
<dbReference type="SUPFAM" id="SSF46689">
    <property type="entry name" value="Homeodomain-like"/>
    <property type="match status" value="1"/>
</dbReference>
<evidence type="ECO:0000259" key="4">
    <source>
        <dbReference type="PROSITE" id="PS51071"/>
    </source>
</evidence>
<dbReference type="InterPro" id="IPR035472">
    <property type="entry name" value="RpiR-like_SIS"/>
</dbReference>
<dbReference type="Pfam" id="PF01380">
    <property type="entry name" value="SIS"/>
    <property type="match status" value="1"/>
</dbReference>
<dbReference type="InterPro" id="IPR000281">
    <property type="entry name" value="HTH_RpiR"/>
</dbReference>
<evidence type="ECO:0000256" key="2">
    <source>
        <dbReference type="ARBA" id="ARBA00023125"/>
    </source>
</evidence>
<dbReference type="PANTHER" id="PTHR30514">
    <property type="entry name" value="GLUCOKINASE"/>
    <property type="match status" value="1"/>
</dbReference>
<dbReference type="InterPro" id="IPR001347">
    <property type="entry name" value="SIS_dom"/>
</dbReference>
<feature type="domain" description="SIS" evidence="5">
    <location>
        <begin position="143"/>
        <end position="285"/>
    </location>
</feature>
<dbReference type="CDD" id="cd05013">
    <property type="entry name" value="SIS_RpiR"/>
    <property type="match status" value="1"/>
</dbReference>
<keyword evidence="7" id="KW-1185">Reference proteome</keyword>
<accession>A0ABW0JTA9</accession>